<accession>A0A0D0CZP8</accession>
<evidence type="ECO:0000256" key="1">
    <source>
        <dbReference type="SAM" id="MobiDB-lite"/>
    </source>
</evidence>
<gene>
    <name evidence="2" type="ORF">PAXRUDRAFT_15377</name>
</gene>
<proteinExistence type="predicted"/>
<reference evidence="3" key="2">
    <citation type="submission" date="2015-01" db="EMBL/GenBank/DDBJ databases">
        <title>Evolutionary Origins and Diversification of the Mycorrhizal Mutualists.</title>
        <authorList>
            <consortium name="DOE Joint Genome Institute"/>
            <consortium name="Mycorrhizal Genomics Consortium"/>
            <person name="Kohler A."/>
            <person name="Kuo A."/>
            <person name="Nagy L.G."/>
            <person name="Floudas D."/>
            <person name="Copeland A."/>
            <person name="Barry K.W."/>
            <person name="Cichocki N."/>
            <person name="Veneault-Fourrey C."/>
            <person name="LaButti K."/>
            <person name="Lindquist E.A."/>
            <person name="Lipzen A."/>
            <person name="Lundell T."/>
            <person name="Morin E."/>
            <person name="Murat C."/>
            <person name="Riley R."/>
            <person name="Ohm R."/>
            <person name="Sun H."/>
            <person name="Tunlid A."/>
            <person name="Henrissat B."/>
            <person name="Grigoriev I.V."/>
            <person name="Hibbett D.S."/>
            <person name="Martin F."/>
        </authorList>
    </citation>
    <scope>NUCLEOTIDE SEQUENCE [LARGE SCALE GENOMIC DNA]</scope>
    <source>
        <strain evidence="3">Ve08.2h10</strain>
    </source>
</reference>
<evidence type="ECO:0000313" key="3">
    <source>
        <dbReference type="Proteomes" id="UP000054538"/>
    </source>
</evidence>
<feature type="compositionally biased region" description="Polar residues" evidence="1">
    <location>
        <begin position="89"/>
        <end position="99"/>
    </location>
</feature>
<dbReference type="InParanoid" id="A0A0D0CZP8"/>
<reference evidence="2 3" key="1">
    <citation type="submission" date="2014-04" db="EMBL/GenBank/DDBJ databases">
        <authorList>
            <consortium name="DOE Joint Genome Institute"/>
            <person name="Kuo A."/>
            <person name="Kohler A."/>
            <person name="Jargeat P."/>
            <person name="Nagy L.G."/>
            <person name="Floudas D."/>
            <person name="Copeland A."/>
            <person name="Barry K.W."/>
            <person name="Cichocki N."/>
            <person name="Veneault-Fourrey C."/>
            <person name="LaButti K."/>
            <person name="Lindquist E.A."/>
            <person name="Lipzen A."/>
            <person name="Lundell T."/>
            <person name="Morin E."/>
            <person name="Murat C."/>
            <person name="Sun H."/>
            <person name="Tunlid A."/>
            <person name="Henrissat B."/>
            <person name="Grigoriev I.V."/>
            <person name="Hibbett D.S."/>
            <person name="Martin F."/>
            <person name="Nordberg H.P."/>
            <person name="Cantor M.N."/>
            <person name="Hua S.X."/>
        </authorList>
    </citation>
    <scope>NUCLEOTIDE SEQUENCE [LARGE SCALE GENOMIC DNA]</scope>
    <source>
        <strain evidence="2 3">Ve08.2h10</strain>
    </source>
</reference>
<dbReference type="Proteomes" id="UP000054538">
    <property type="component" value="Unassembled WGS sequence"/>
</dbReference>
<name>A0A0D0CZP8_9AGAM</name>
<organism evidence="2 3">
    <name type="scientific">Paxillus rubicundulus Ve08.2h10</name>
    <dbReference type="NCBI Taxonomy" id="930991"/>
    <lineage>
        <taxon>Eukaryota</taxon>
        <taxon>Fungi</taxon>
        <taxon>Dikarya</taxon>
        <taxon>Basidiomycota</taxon>
        <taxon>Agaricomycotina</taxon>
        <taxon>Agaricomycetes</taxon>
        <taxon>Agaricomycetidae</taxon>
        <taxon>Boletales</taxon>
        <taxon>Paxilineae</taxon>
        <taxon>Paxillaceae</taxon>
        <taxon>Paxillus</taxon>
    </lineage>
</organism>
<dbReference type="AlphaFoldDB" id="A0A0D0CZP8"/>
<dbReference type="EMBL" id="KN825848">
    <property type="protein sequence ID" value="KIK81183.1"/>
    <property type="molecule type" value="Genomic_DNA"/>
</dbReference>
<evidence type="ECO:0000313" key="2">
    <source>
        <dbReference type="EMBL" id="KIK81183.1"/>
    </source>
</evidence>
<sequence length="105" mass="11071">MDTVKCERPGRNVNALGTFLDEGLDVEGDGNAREETMWGGKYASGWEIRGVEGAGDPTTTPMLSPKTLKRIPADVATVTIPARFEAPHSPSSTDDNANPENGAGV</sequence>
<dbReference type="HOGENOM" id="CLU_2237422_0_0_1"/>
<protein>
    <submittedName>
        <fullName evidence="2">Uncharacterized protein</fullName>
    </submittedName>
</protein>
<keyword evidence="3" id="KW-1185">Reference proteome</keyword>
<feature type="region of interest" description="Disordered" evidence="1">
    <location>
        <begin position="82"/>
        <end position="105"/>
    </location>
</feature>